<evidence type="ECO:0000256" key="5">
    <source>
        <dbReference type="ARBA" id="ARBA00023163"/>
    </source>
</evidence>
<dbReference type="NCBIfam" id="TIGR02937">
    <property type="entry name" value="sigma70-ECF"/>
    <property type="match status" value="1"/>
</dbReference>
<evidence type="ECO:0000313" key="11">
    <source>
        <dbReference type="Proteomes" id="UP000236729"/>
    </source>
</evidence>
<dbReference type="SUPFAM" id="SSF54427">
    <property type="entry name" value="NTF2-like"/>
    <property type="match status" value="1"/>
</dbReference>
<reference evidence="8" key="1">
    <citation type="submission" date="2016-10" db="EMBL/GenBank/DDBJ databases">
        <authorList>
            <person name="de Groot N.N."/>
        </authorList>
    </citation>
    <scope>NUCLEOTIDE SEQUENCE [LARGE SCALE GENOMIC DNA]</scope>
    <source>
        <strain evidence="8">ATCC 20501</strain>
    </source>
</reference>
<dbReference type="InterPro" id="IPR013325">
    <property type="entry name" value="RNA_pol_sigma_r2"/>
</dbReference>
<dbReference type="SUPFAM" id="SSF88659">
    <property type="entry name" value="Sigma3 and sigma4 domains of RNA polymerase sigma factors"/>
    <property type="match status" value="1"/>
</dbReference>
<comment type="subunit">
    <text evidence="2">Interacts transiently with the RNA polymerase catalytic core formed by RpoA, RpoB, RpoC and RpoZ (2 alpha, 1 beta, 1 beta' and 1 omega subunit) to form the RNA polymerase holoenzyme that can initiate transcription.</text>
</comment>
<dbReference type="SMR" id="A0A1H6DH40"/>
<dbReference type="PANTHER" id="PTHR30173:SF36">
    <property type="entry name" value="ECF RNA POLYMERASE SIGMA FACTOR SIGJ"/>
    <property type="match status" value="1"/>
</dbReference>
<dbReference type="NCBIfam" id="NF007214">
    <property type="entry name" value="PRK09636.1"/>
    <property type="match status" value="1"/>
</dbReference>
<dbReference type="Gene3D" id="3.10.450.50">
    <property type="match status" value="1"/>
</dbReference>
<evidence type="ECO:0000256" key="3">
    <source>
        <dbReference type="ARBA" id="ARBA00023015"/>
    </source>
</evidence>
<dbReference type="Pfam" id="PF04542">
    <property type="entry name" value="Sigma70_r2"/>
    <property type="match status" value="1"/>
</dbReference>
<keyword evidence="5" id="KW-0804">Transcription</keyword>
<dbReference type="GO" id="GO:0003677">
    <property type="term" value="F:DNA binding"/>
    <property type="evidence" value="ECO:0007669"/>
    <property type="project" value="InterPro"/>
</dbReference>
<dbReference type="Pfam" id="PF08281">
    <property type="entry name" value="Sigma70_r4_2"/>
    <property type="match status" value="1"/>
</dbReference>
<evidence type="ECO:0000313" key="9">
    <source>
        <dbReference type="EMBL" id="SFD27850.1"/>
    </source>
</evidence>
<dbReference type="InterPro" id="IPR013249">
    <property type="entry name" value="RNA_pol_sigma70_r4_t2"/>
</dbReference>
<dbReference type="InterPro" id="IPR013324">
    <property type="entry name" value="RNA_pol_sigma_r3/r4-like"/>
</dbReference>
<comment type="similarity">
    <text evidence="1">Belongs to the sigma-70 factor family. ECF subfamily.</text>
</comment>
<feature type="domain" description="RNA polymerase sigma factor 70 region 4 type 2" evidence="7">
    <location>
        <begin position="104"/>
        <end position="153"/>
    </location>
</feature>
<dbReference type="EMBL" id="FNVB01000006">
    <property type="protein sequence ID" value="SEG84520.1"/>
    <property type="molecule type" value="Genomic_DNA"/>
</dbReference>
<dbReference type="InterPro" id="IPR014284">
    <property type="entry name" value="RNA_pol_sigma-70_dom"/>
</dbReference>
<feature type="domain" description="RNA polymerase sigma-70 region 2" evidence="6">
    <location>
        <begin position="7"/>
        <end position="69"/>
    </location>
</feature>
<dbReference type="SUPFAM" id="SSF88946">
    <property type="entry name" value="Sigma2 domain of RNA polymerase sigma factors"/>
    <property type="match status" value="1"/>
</dbReference>
<dbReference type="GO" id="GO:0016987">
    <property type="term" value="F:sigma factor activity"/>
    <property type="evidence" value="ECO:0007669"/>
    <property type="project" value="UniProtKB-KW"/>
</dbReference>
<keyword evidence="4" id="KW-0731">Sigma factor</keyword>
<evidence type="ECO:0000313" key="10">
    <source>
        <dbReference type="Proteomes" id="UP000199690"/>
    </source>
</evidence>
<dbReference type="InterPro" id="IPR052704">
    <property type="entry name" value="ECF_Sigma-70_Domain"/>
</dbReference>
<reference evidence="10 11" key="2">
    <citation type="submission" date="2016-10" db="EMBL/GenBank/DDBJ databases">
        <authorList>
            <person name="Varghese N."/>
            <person name="Submissions S."/>
        </authorList>
    </citation>
    <scope>NUCLEOTIDE SEQUENCE [LARGE SCALE GENOMIC DNA]</scope>
    <source>
        <strain evidence="11">ATCC 20501</strain>
        <strain evidence="9 10">CGMCC 4.3529</strain>
    </source>
</reference>
<dbReference type="RefSeq" id="WP_093350942.1">
    <property type="nucleotide sequence ID" value="NZ_FNVB01000006.1"/>
</dbReference>
<evidence type="ECO:0000259" key="6">
    <source>
        <dbReference type="Pfam" id="PF04542"/>
    </source>
</evidence>
<dbReference type="Gene3D" id="1.10.10.10">
    <property type="entry name" value="Winged helix-like DNA-binding domain superfamily/Winged helix DNA-binding domain"/>
    <property type="match status" value="1"/>
</dbReference>
<dbReference type="Proteomes" id="UP000236729">
    <property type="component" value="Unassembled WGS sequence"/>
</dbReference>
<evidence type="ECO:0000313" key="8">
    <source>
        <dbReference type="EMBL" id="SEG84520.1"/>
    </source>
</evidence>
<evidence type="ECO:0000256" key="4">
    <source>
        <dbReference type="ARBA" id="ARBA00023082"/>
    </source>
</evidence>
<dbReference type="InterPro" id="IPR036388">
    <property type="entry name" value="WH-like_DNA-bd_sf"/>
</dbReference>
<proteinExistence type="inferred from homology"/>
<organism evidence="8 11">
    <name type="scientific">Saccharopolyspora kobensis</name>
    <dbReference type="NCBI Taxonomy" id="146035"/>
    <lineage>
        <taxon>Bacteria</taxon>
        <taxon>Bacillati</taxon>
        <taxon>Actinomycetota</taxon>
        <taxon>Actinomycetes</taxon>
        <taxon>Pseudonocardiales</taxon>
        <taxon>Pseudonocardiaceae</taxon>
        <taxon>Saccharopolyspora</taxon>
    </lineage>
</organism>
<keyword evidence="3" id="KW-0805">Transcription regulation</keyword>
<dbReference type="Gene3D" id="1.10.1740.10">
    <property type="match status" value="1"/>
</dbReference>
<sequence>MEQADWDAHRPAVFGAAYRILGTVAEAEDVTQEVWLRASAADLSDVRDLRSWLVTVAARASYNVLQSARVRRESYVGPWLPEPLLTGPDAAEQVLVDESVSTAMLVVMERLSPSERVALVLHDVFAFPFDRIAEVLGATPAAGRKLASRARAKVAAADGRPQASKAETERVLKAFKAAADRGDLAELVRLLHPEAVYVADGGGRATAARRPVVGAETIALLVARQIQIRRPDAFRVVEVNGRPALATYCAGALVWLDTVEIADGRIAEFRRLVNPEKLGHI</sequence>
<keyword evidence="10" id="KW-1185">Reference proteome</keyword>
<accession>A0A1H6DH40</accession>
<dbReference type="AlphaFoldDB" id="A0A1H6DH40"/>
<evidence type="ECO:0000259" key="7">
    <source>
        <dbReference type="Pfam" id="PF08281"/>
    </source>
</evidence>
<name>A0A1H6DH40_9PSEU</name>
<protein>
    <submittedName>
        <fullName evidence="8">RNA polymerase sigma-70 factor, ECF subfamily</fullName>
    </submittedName>
</protein>
<dbReference type="EMBL" id="FOME01000003">
    <property type="protein sequence ID" value="SFD27850.1"/>
    <property type="molecule type" value="Genomic_DNA"/>
</dbReference>
<evidence type="ECO:0000256" key="1">
    <source>
        <dbReference type="ARBA" id="ARBA00010641"/>
    </source>
</evidence>
<dbReference type="GO" id="GO:0006352">
    <property type="term" value="P:DNA-templated transcription initiation"/>
    <property type="evidence" value="ECO:0007669"/>
    <property type="project" value="InterPro"/>
</dbReference>
<dbReference type="InterPro" id="IPR032710">
    <property type="entry name" value="NTF2-like_dom_sf"/>
</dbReference>
<dbReference type="InterPro" id="IPR007627">
    <property type="entry name" value="RNA_pol_sigma70_r2"/>
</dbReference>
<accession>A0A1I1RBS5</accession>
<evidence type="ECO:0000256" key="2">
    <source>
        <dbReference type="ARBA" id="ARBA00011344"/>
    </source>
</evidence>
<gene>
    <name evidence="8" type="ORF">SAMN02982929_04440</name>
    <name evidence="9" type="ORF">SAMN05216506_103351</name>
</gene>
<dbReference type="PANTHER" id="PTHR30173">
    <property type="entry name" value="SIGMA 19 FACTOR"/>
    <property type="match status" value="1"/>
</dbReference>
<dbReference type="Proteomes" id="UP000199690">
    <property type="component" value="Unassembled WGS sequence"/>
</dbReference>